<dbReference type="Proteomes" id="UP001168821">
    <property type="component" value="Unassembled WGS sequence"/>
</dbReference>
<evidence type="ECO:0000313" key="4">
    <source>
        <dbReference type="Proteomes" id="UP001168821"/>
    </source>
</evidence>
<accession>A0AA38IKP1</accession>
<reference evidence="3" key="1">
    <citation type="journal article" date="2023" name="G3 (Bethesda)">
        <title>Whole genome assemblies of Zophobas morio and Tenebrio molitor.</title>
        <authorList>
            <person name="Kaur S."/>
            <person name="Stinson S.A."/>
            <person name="diCenzo G.C."/>
        </authorList>
    </citation>
    <scope>NUCLEOTIDE SEQUENCE</scope>
    <source>
        <strain evidence="3">QUZm001</strain>
    </source>
</reference>
<evidence type="ECO:0000256" key="1">
    <source>
        <dbReference type="SAM" id="MobiDB-lite"/>
    </source>
</evidence>
<keyword evidence="2" id="KW-0732">Signal</keyword>
<dbReference type="AlphaFoldDB" id="A0AA38IKP1"/>
<name>A0AA38IKP1_9CUCU</name>
<evidence type="ECO:0000313" key="3">
    <source>
        <dbReference type="EMBL" id="KAJ3657445.1"/>
    </source>
</evidence>
<comment type="caution">
    <text evidence="3">The sequence shown here is derived from an EMBL/GenBank/DDBJ whole genome shotgun (WGS) entry which is preliminary data.</text>
</comment>
<evidence type="ECO:0000256" key="2">
    <source>
        <dbReference type="SAM" id="SignalP"/>
    </source>
</evidence>
<keyword evidence="4" id="KW-1185">Reference proteome</keyword>
<proteinExistence type="predicted"/>
<protein>
    <recommendedName>
        <fullName evidence="5">Secreted protein</fullName>
    </recommendedName>
</protein>
<organism evidence="3 4">
    <name type="scientific">Zophobas morio</name>
    <dbReference type="NCBI Taxonomy" id="2755281"/>
    <lineage>
        <taxon>Eukaryota</taxon>
        <taxon>Metazoa</taxon>
        <taxon>Ecdysozoa</taxon>
        <taxon>Arthropoda</taxon>
        <taxon>Hexapoda</taxon>
        <taxon>Insecta</taxon>
        <taxon>Pterygota</taxon>
        <taxon>Neoptera</taxon>
        <taxon>Endopterygota</taxon>
        <taxon>Coleoptera</taxon>
        <taxon>Polyphaga</taxon>
        <taxon>Cucujiformia</taxon>
        <taxon>Tenebrionidae</taxon>
        <taxon>Zophobas</taxon>
    </lineage>
</organism>
<feature type="signal peptide" evidence="2">
    <location>
        <begin position="1"/>
        <end position="25"/>
    </location>
</feature>
<sequence>MCVENYFSIRGLLAVIIIVATGASGHPTEVNSVKTLSQEIAHSVVVVDCQRGYVDVEGSCKKSRNPVPKTNLDDNRNNTLTYLP</sequence>
<evidence type="ECO:0008006" key="5">
    <source>
        <dbReference type="Google" id="ProtNLM"/>
    </source>
</evidence>
<dbReference type="EMBL" id="JALNTZ010000003">
    <property type="protein sequence ID" value="KAJ3657445.1"/>
    <property type="molecule type" value="Genomic_DNA"/>
</dbReference>
<feature type="chain" id="PRO_5041215897" description="Secreted protein" evidence="2">
    <location>
        <begin position="26"/>
        <end position="84"/>
    </location>
</feature>
<feature type="region of interest" description="Disordered" evidence="1">
    <location>
        <begin position="60"/>
        <end position="84"/>
    </location>
</feature>
<gene>
    <name evidence="3" type="ORF">Zmor_009248</name>
</gene>